<organism evidence="3 4">
    <name type="scientific">Roseomonas acroporae</name>
    <dbReference type="NCBI Taxonomy" id="2937791"/>
    <lineage>
        <taxon>Bacteria</taxon>
        <taxon>Pseudomonadati</taxon>
        <taxon>Pseudomonadota</taxon>
        <taxon>Alphaproteobacteria</taxon>
        <taxon>Acetobacterales</taxon>
        <taxon>Roseomonadaceae</taxon>
        <taxon>Roseomonas</taxon>
    </lineage>
</organism>
<reference evidence="3" key="1">
    <citation type="submission" date="2022-04" db="EMBL/GenBank/DDBJ databases">
        <title>Roseomonas acroporae sp. nov., isolated from coral Acropora digitifera.</title>
        <authorList>
            <person name="Sun H."/>
        </authorList>
    </citation>
    <scope>NUCLEOTIDE SEQUENCE</scope>
    <source>
        <strain evidence="3">NAR14</strain>
    </source>
</reference>
<dbReference type="Proteomes" id="UP001139516">
    <property type="component" value="Unassembled WGS sequence"/>
</dbReference>
<evidence type="ECO:0000313" key="4">
    <source>
        <dbReference type="Proteomes" id="UP001139516"/>
    </source>
</evidence>
<dbReference type="Pfam" id="PF13362">
    <property type="entry name" value="Toprim_3"/>
    <property type="match status" value="1"/>
</dbReference>
<dbReference type="EMBL" id="JALPRX010000095">
    <property type="protein sequence ID" value="MCK8786745.1"/>
    <property type="molecule type" value="Genomic_DNA"/>
</dbReference>
<gene>
    <name evidence="3" type="ORF">M0638_20445</name>
</gene>
<feature type="domain" description="DUF7146" evidence="2">
    <location>
        <begin position="83"/>
        <end position="184"/>
    </location>
</feature>
<dbReference type="CDD" id="cd01029">
    <property type="entry name" value="TOPRIM_primases"/>
    <property type="match status" value="1"/>
</dbReference>
<accession>A0A9X1YBM2</accession>
<protein>
    <submittedName>
        <fullName evidence="3">Toprim domain-containing protein</fullName>
    </submittedName>
</protein>
<dbReference type="Pfam" id="PF23639">
    <property type="entry name" value="DUF7146"/>
    <property type="match status" value="1"/>
</dbReference>
<feature type="domain" description="Toprim" evidence="1">
    <location>
        <begin position="191"/>
        <end position="279"/>
    </location>
</feature>
<evidence type="ECO:0000259" key="1">
    <source>
        <dbReference type="Pfam" id="PF13362"/>
    </source>
</evidence>
<dbReference type="RefSeq" id="WP_248668859.1">
    <property type="nucleotide sequence ID" value="NZ_JALPRX010000095.1"/>
</dbReference>
<keyword evidence="4" id="KW-1185">Reference proteome</keyword>
<name>A0A9X1YBM2_9PROT</name>
<dbReference type="InterPro" id="IPR055570">
    <property type="entry name" value="DUF7146"/>
</dbReference>
<dbReference type="InterPro" id="IPR034154">
    <property type="entry name" value="TOPRIM_DnaG/twinkle"/>
</dbReference>
<evidence type="ECO:0000313" key="3">
    <source>
        <dbReference type="EMBL" id="MCK8786745.1"/>
    </source>
</evidence>
<proteinExistence type="predicted"/>
<evidence type="ECO:0000259" key="2">
    <source>
        <dbReference type="Pfam" id="PF23639"/>
    </source>
</evidence>
<comment type="caution">
    <text evidence="3">The sequence shown here is derived from an EMBL/GenBank/DDBJ whole genome shotgun (WGS) entry which is preliminary data.</text>
</comment>
<dbReference type="Gene3D" id="3.40.1360.10">
    <property type="match status" value="1"/>
</dbReference>
<dbReference type="InterPro" id="IPR006171">
    <property type="entry name" value="TOPRIM_dom"/>
</dbReference>
<dbReference type="AlphaFoldDB" id="A0A9X1YBM2"/>
<sequence>MTSVSDLAGRLGLKKHPKSWRGACPSCGYSGAFSVRAGRDRPLLYCSNGCDRDTLGSTVARIAGGEWQPPERDTTGDDAARRRRQAAALRMLERCLPAAGTLADRYLMGRGLAGLAASPALHFLASTPHPESGTYPAMIAAVRDSTGAVVAAHRTFLDPATARKAAVTPAKASLGPVWGGAIRLHPAAAELVIGEGIETAASAGRLLGLPAWAAISAGNLARGLVLPPEVRSVVIATDADPAGQDAARAAWTRWTAEGRKVRIATPDRPGADFNDILMEAHRG</sequence>